<feature type="compositionally biased region" description="Basic residues" evidence="1">
    <location>
        <begin position="1"/>
        <end position="17"/>
    </location>
</feature>
<evidence type="ECO:0000313" key="2">
    <source>
        <dbReference type="EMBL" id="CAA9294718.1"/>
    </source>
</evidence>
<feature type="non-terminal residue" evidence="2">
    <location>
        <position position="1"/>
    </location>
</feature>
<dbReference type="EMBL" id="CADCTS010000124">
    <property type="protein sequence ID" value="CAA9294718.1"/>
    <property type="molecule type" value="Genomic_DNA"/>
</dbReference>
<dbReference type="AlphaFoldDB" id="A0A6J4K437"/>
<organism evidence="2">
    <name type="scientific">uncultured Friedmanniella sp</name>
    <dbReference type="NCBI Taxonomy" id="335381"/>
    <lineage>
        <taxon>Bacteria</taxon>
        <taxon>Bacillati</taxon>
        <taxon>Actinomycetota</taxon>
        <taxon>Actinomycetes</taxon>
        <taxon>Propionibacteriales</taxon>
        <taxon>Nocardioidaceae</taxon>
        <taxon>Friedmanniella</taxon>
        <taxon>environmental samples</taxon>
    </lineage>
</organism>
<feature type="non-terminal residue" evidence="2">
    <location>
        <position position="44"/>
    </location>
</feature>
<sequence length="44" mass="4934">GRPRRRTSTPPRPRRSAAVRSPGDRSGQHPRSPSCERVARRTAL</sequence>
<protein>
    <submittedName>
        <fullName evidence="2">Uncharacterized protein</fullName>
    </submittedName>
</protein>
<feature type="region of interest" description="Disordered" evidence="1">
    <location>
        <begin position="1"/>
        <end position="44"/>
    </location>
</feature>
<name>A0A6J4K437_9ACTN</name>
<accession>A0A6J4K437</accession>
<proteinExistence type="predicted"/>
<gene>
    <name evidence="2" type="ORF">AVDCRST_MAG48-857</name>
</gene>
<evidence type="ECO:0000256" key="1">
    <source>
        <dbReference type="SAM" id="MobiDB-lite"/>
    </source>
</evidence>
<reference evidence="2" key="1">
    <citation type="submission" date="2020-02" db="EMBL/GenBank/DDBJ databases">
        <authorList>
            <person name="Meier V. D."/>
        </authorList>
    </citation>
    <scope>NUCLEOTIDE SEQUENCE</scope>
    <source>
        <strain evidence="2">AVDCRST_MAG48</strain>
    </source>
</reference>